<feature type="transmembrane region" description="Helical" evidence="1">
    <location>
        <begin position="209"/>
        <end position="232"/>
    </location>
</feature>
<feature type="transmembrane region" description="Helical" evidence="1">
    <location>
        <begin position="137"/>
        <end position="155"/>
    </location>
</feature>
<dbReference type="Pfam" id="PF19830">
    <property type="entry name" value="DUF6311"/>
    <property type="match status" value="1"/>
</dbReference>
<feature type="transmembrane region" description="Helical" evidence="1">
    <location>
        <begin position="112"/>
        <end position="131"/>
    </location>
</feature>
<evidence type="ECO:0000313" key="4">
    <source>
        <dbReference type="Proteomes" id="UP000192266"/>
    </source>
</evidence>
<accession>A0A1W1W0T2</accession>
<keyword evidence="1" id="KW-1133">Transmembrane helix</keyword>
<sequence length="627" mass="72080">MPPQSASPLARAHSFDPWFVGSVFIQIVLLLVVFRKLVFNPGDYLIVTHYDGIKSYFSIASFLRQPLSSGMLVMGHNYPFGEYMYYTDCTPVLTQSLHVLVRAIPALEPYGLYLYDLFILGGLALSTLLLYRILRPLGLPVRLVLLLSVTLPWLGPQTLRLRVGHTSLSYTPAILFTIWVLQRLYYAWMQDRPVRKWFALLLGGLIVTSYFHFYYLGILGVLGGFFFLFWVVENALAGKPWFRLALYGGLTLGAALLITAGSLMVLDGRYYERPLSSNGYDFINWKFQFGAFFRGYSFNQLRFPLERTADIPYESAAYLGGFVLYGLLVTLGLAALRRLPAVQLTADNHGRFLRLLLLASIPMAFIALGETYELDNGAYVFNNYLNPFFWLHKLTDRVTQFRALGRFIWPFWWAFVLGFSYYVARWWRQPVLRWVLVALSLLLVLDARDAMRFYRTNTQFPNFLTADAPTLPMQQLTGWLNLKNYQAILPLPYFHSGSEEEGYRFTIDPDEVQSNNTYQLSMVTGLPLMSNKTARLPAYQAQMLYSVVSPGGPDPDVLARMDSRPVLVFLDSAYYNGQNNFYRETLATKPEKLAIFERSDDFIREQNLQLLHRQGTWSLYAWYPKGR</sequence>
<evidence type="ECO:0000259" key="2">
    <source>
        <dbReference type="Pfam" id="PF19830"/>
    </source>
</evidence>
<feature type="transmembrane region" description="Helical" evidence="1">
    <location>
        <begin position="244"/>
        <end position="266"/>
    </location>
</feature>
<gene>
    <name evidence="3" type="ORF">SAMN00120144_0089</name>
</gene>
<evidence type="ECO:0000256" key="1">
    <source>
        <dbReference type="SAM" id="Phobius"/>
    </source>
</evidence>
<protein>
    <recommendedName>
        <fullName evidence="2">DUF6311 domain-containing protein</fullName>
    </recommendedName>
</protein>
<dbReference type="RefSeq" id="WP_084447168.1">
    <property type="nucleotide sequence ID" value="NZ_FWWW01000091.1"/>
</dbReference>
<feature type="transmembrane region" description="Helical" evidence="1">
    <location>
        <begin position="167"/>
        <end position="189"/>
    </location>
</feature>
<dbReference type="OrthoDB" id="611406at2"/>
<feature type="transmembrane region" description="Helical" evidence="1">
    <location>
        <begin position="316"/>
        <end position="336"/>
    </location>
</feature>
<feature type="transmembrane region" description="Helical" evidence="1">
    <location>
        <begin position="15"/>
        <end position="34"/>
    </location>
</feature>
<organism evidence="3 4">
    <name type="scientific">Hymenobacter roseosalivarius DSM 11622</name>
    <dbReference type="NCBI Taxonomy" id="645990"/>
    <lineage>
        <taxon>Bacteria</taxon>
        <taxon>Pseudomonadati</taxon>
        <taxon>Bacteroidota</taxon>
        <taxon>Cytophagia</taxon>
        <taxon>Cytophagales</taxon>
        <taxon>Hymenobacteraceae</taxon>
        <taxon>Hymenobacter</taxon>
    </lineage>
</organism>
<dbReference type="InterPro" id="IPR046278">
    <property type="entry name" value="DUF6311"/>
</dbReference>
<evidence type="ECO:0000313" key="3">
    <source>
        <dbReference type="EMBL" id="SMB99242.1"/>
    </source>
</evidence>
<keyword evidence="1" id="KW-0812">Transmembrane</keyword>
<feature type="transmembrane region" description="Helical" evidence="1">
    <location>
        <begin position="430"/>
        <end position="447"/>
    </location>
</feature>
<dbReference type="STRING" id="645990.SAMN00120144_0089"/>
<proteinExistence type="predicted"/>
<feature type="transmembrane region" description="Helical" evidence="1">
    <location>
        <begin position="407"/>
        <end position="424"/>
    </location>
</feature>
<keyword evidence="4" id="KW-1185">Reference proteome</keyword>
<dbReference type="AlphaFoldDB" id="A0A1W1W0T2"/>
<dbReference type="Proteomes" id="UP000192266">
    <property type="component" value="Unassembled WGS sequence"/>
</dbReference>
<dbReference type="EMBL" id="FWWW01000091">
    <property type="protein sequence ID" value="SMB99242.1"/>
    <property type="molecule type" value="Genomic_DNA"/>
</dbReference>
<feature type="domain" description="DUF6311" evidence="2">
    <location>
        <begin position="25"/>
        <end position="445"/>
    </location>
</feature>
<reference evidence="3 4" key="1">
    <citation type="submission" date="2017-04" db="EMBL/GenBank/DDBJ databases">
        <authorList>
            <person name="Afonso C.L."/>
            <person name="Miller P.J."/>
            <person name="Scott M.A."/>
            <person name="Spackman E."/>
            <person name="Goraichik I."/>
            <person name="Dimitrov K.M."/>
            <person name="Suarez D.L."/>
            <person name="Swayne D.E."/>
        </authorList>
    </citation>
    <scope>NUCLEOTIDE SEQUENCE [LARGE SCALE GENOMIC DNA]</scope>
    <source>
        <strain evidence="3 4">DSM 11622</strain>
    </source>
</reference>
<keyword evidence="1" id="KW-0472">Membrane</keyword>
<name>A0A1W1W0T2_9BACT</name>
<feature type="transmembrane region" description="Helical" evidence="1">
    <location>
        <begin position="352"/>
        <end position="372"/>
    </location>
</feature>